<name>A0A0M5K833_LOCMI</name>
<evidence type="ECO:0000256" key="2">
    <source>
        <dbReference type="ARBA" id="ARBA00022606"/>
    </source>
</evidence>
<keyword evidence="4 9" id="KW-0552">Olfaction</keyword>
<feature type="transmembrane region" description="Helical" evidence="9">
    <location>
        <begin position="61"/>
        <end position="84"/>
    </location>
</feature>
<evidence type="ECO:0000256" key="3">
    <source>
        <dbReference type="ARBA" id="ARBA00022692"/>
    </source>
</evidence>
<accession>A0A0M5K833</accession>
<evidence type="ECO:0000256" key="9">
    <source>
        <dbReference type="RuleBase" id="RU351113"/>
    </source>
</evidence>
<feature type="signal peptide" evidence="10">
    <location>
        <begin position="1"/>
        <end position="22"/>
    </location>
</feature>
<evidence type="ECO:0000256" key="10">
    <source>
        <dbReference type="SAM" id="SignalP"/>
    </source>
</evidence>
<protein>
    <recommendedName>
        <fullName evidence="9">Odorant receptor</fullName>
    </recommendedName>
</protein>
<dbReference type="EMBL" id="KP843241">
    <property type="protein sequence ID" value="ALD51377.1"/>
    <property type="molecule type" value="mRNA"/>
</dbReference>
<keyword evidence="10" id="KW-0732">Signal</keyword>
<feature type="transmembrane region" description="Helical" evidence="9">
    <location>
        <begin position="289"/>
        <end position="316"/>
    </location>
</feature>
<keyword evidence="7 9" id="KW-0675">Receptor</keyword>
<evidence type="ECO:0000256" key="6">
    <source>
        <dbReference type="ARBA" id="ARBA00023136"/>
    </source>
</evidence>
<dbReference type="GO" id="GO:0007165">
    <property type="term" value="P:signal transduction"/>
    <property type="evidence" value="ECO:0007669"/>
    <property type="project" value="UniProtKB-KW"/>
</dbReference>
<proteinExistence type="evidence at transcript level"/>
<feature type="chain" id="PRO_5005804314" description="Odorant receptor" evidence="10">
    <location>
        <begin position="23"/>
        <end position="424"/>
    </location>
</feature>
<keyword evidence="5 9" id="KW-1133">Transmembrane helix</keyword>
<dbReference type="PANTHER" id="PTHR21137:SF42">
    <property type="entry name" value="ODORANT RECEPTOR 83A"/>
    <property type="match status" value="1"/>
</dbReference>
<dbReference type="GO" id="GO:0004984">
    <property type="term" value="F:olfactory receptor activity"/>
    <property type="evidence" value="ECO:0007669"/>
    <property type="project" value="InterPro"/>
</dbReference>
<evidence type="ECO:0000313" key="11">
    <source>
        <dbReference type="EMBL" id="ALD51377.1"/>
    </source>
</evidence>
<reference evidence="11" key="1">
    <citation type="journal article" date="2015" name="Cell. Mol. Life Sci.">
        <title>Identification and functional analysis of olfactory receptor family reveal unusual characteristics of the olfactory system in the migratory locust.</title>
        <authorList>
            <person name="Wang Z."/>
            <person name="Yang P."/>
            <person name="Chen D."/>
            <person name="Jiang F."/>
            <person name="Li Y."/>
            <person name="Wang X."/>
            <person name="Kang L."/>
        </authorList>
    </citation>
    <scope>NUCLEOTIDE SEQUENCE</scope>
</reference>
<keyword evidence="2 9" id="KW-0716">Sensory transduction</keyword>
<keyword evidence="3 9" id="KW-0812">Transmembrane</keyword>
<dbReference type="GO" id="GO:0005886">
    <property type="term" value="C:plasma membrane"/>
    <property type="evidence" value="ECO:0007669"/>
    <property type="project" value="UniProtKB-SubCell"/>
</dbReference>
<evidence type="ECO:0000256" key="7">
    <source>
        <dbReference type="ARBA" id="ARBA00023170"/>
    </source>
</evidence>
<evidence type="ECO:0000256" key="4">
    <source>
        <dbReference type="ARBA" id="ARBA00022725"/>
    </source>
</evidence>
<comment type="similarity">
    <text evidence="9">Belongs to the insect chemoreceptor superfamily. Heteromeric odorant receptor channel (TC 1.A.69) family.</text>
</comment>
<comment type="subcellular location">
    <subcellularLocation>
        <location evidence="9">Cell membrane</location>
        <topology evidence="9">Multi-pass membrane protein</topology>
    </subcellularLocation>
    <subcellularLocation>
        <location evidence="1">Membrane</location>
        <topology evidence="1">Multi-pass membrane protein</topology>
    </subcellularLocation>
</comment>
<keyword evidence="8 9" id="KW-0807">Transducer</keyword>
<organism evidence="11">
    <name type="scientific">Locusta migratoria</name>
    <name type="common">Migratory locust</name>
    <dbReference type="NCBI Taxonomy" id="7004"/>
    <lineage>
        <taxon>Eukaryota</taxon>
        <taxon>Metazoa</taxon>
        <taxon>Ecdysozoa</taxon>
        <taxon>Arthropoda</taxon>
        <taxon>Hexapoda</taxon>
        <taxon>Insecta</taxon>
        <taxon>Pterygota</taxon>
        <taxon>Neoptera</taxon>
        <taxon>Polyneoptera</taxon>
        <taxon>Orthoptera</taxon>
        <taxon>Caelifera</taxon>
        <taxon>Acrididea</taxon>
        <taxon>Acridomorpha</taxon>
        <taxon>Acridoidea</taxon>
        <taxon>Acrididae</taxon>
        <taxon>Oedipodinae</taxon>
        <taxon>Locusta</taxon>
    </lineage>
</organism>
<dbReference type="PANTHER" id="PTHR21137">
    <property type="entry name" value="ODORANT RECEPTOR"/>
    <property type="match status" value="1"/>
</dbReference>
<reference evidence="11" key="2">
    <citation type="submission" date="2015-02" db="EMBL/GenBank/DDBJ databases">
        <authorList>
            <person name="Torres C."/>
        </authorList>
    </citation>
    <scope>NUCLEOTIDE SEQUENCE</scope>
</reference>
<sequence length="424" mass="46383">MDAVVGPLLPLMRLLGLWPCSGGSGRLPAAARCALTQLPVALMVAGSALKLCVDTPDQFEDVALCAFITNVVAAILVKAVMLVARGQRLRRLARLLADARARFPAHRSCTRGRYQALADRMERLFQVGGLVPLACWLSAPLVPQLTAAPGQGRGRPRQLPVPTWLPADLAASPTYQLVYTLQVLGCIGACASTVCADSLFVRLMLLIAAELQVLKENISSLRKTDSVRGGGYACRCRETVSFLASACKDCHDIVTPLSEKTTDEMHQLLVKIIRHHHMIMRMVSLLQEVMDVSIFILLFANMVNLCSSLFTAAILLQGGGSVVKVLKGLSPLPVVLYQTSLFCVFGHIITDKSGELTDAAVSCQWVDCDTRFKRSLLILMTVALKPLKITVGRVCTLSREMLLQVFHGSYALMNMFYYYHHKTK</sequence>
<dbReference type="Pfam" id="PF02949">
    <property type="entry name" value="7tm_6"/>
    <property type="match status" value="1"/>
</dbReference>
<evidence type="ECO:0000256" key="8">
    <source>
        <dbReference type="ARBA" id="ARBA00023224"/>
    </source>
</evidence>
<dbReference type="InterPro" id="IPR004117">
    <property type="entry name" value="7tm6_olfct_rcpt"/>
</dbReference>
<comment type="caution">
    <text evidence="9">Lacks conserved residue(s) required for the propagation of feature annotation.</text>
</comment>
<dbReference type="AlphaFoldDB" id="A0A0M5K833"/>
<evidence type="ECO:0000256" key="1">
    <source>
        <dbReference type="ARBA" id="ARBA00004141"/>
    </source>
</evidence>
<dbReference type="GO" id="GO:0005549">
    <property type="term" value="F:odorant binding"/>
    <property type="evidence" value="ECO:0007669"/>
    <property type="project" value="InterPro"/>
</dbReference>
<keyword evidence="6 9" id="KW-0472">Membrane</keyword>
<evidence type="ECO:0000256" key="5">
    <source>
        <dbReference type="ARBA" id="ARBA00022989"/>
    </source>
</evidence>